<dbReference type="PANTHER" id="PTHR30308">
    <property type="entry name" value="TMRNA-BINDING COMPONENT OF TRANS-TRANSLATION TAGGING COMPLEX"/>
    <property type="match status" value="1"/>
</dbReference>
<dbReference type="PANTHER" id="PTHR30308:SF2">
    <property type="entry name" value="SSRA-BINDING PROTEIN"/>
    <property type="match status" value="1"/>
</dbReference>
<evidence type="ECO:0000256" key="3">
    <source>
        <dbReference type="HAMAP-Rule" id="MF_00023"/>
    </source>
</evidence>
<organism evidence="5 6">
    <name type="scientific">Sphingomonas brevis</name>
    <dbReference type="NCBI Taxonomy" id="2908206"/>
    <lineage>
        <taxon>Bacteria</taxon>
        <taxon>Pseudomonadati</taxon>
        <taxon>Pseudomonadota</taxon>
        <taxon>Alphaproteobacteria</taxon>
        <taxon>Sphingomonadales</taxon>
        <taxon>Sphingomonadaceae</taxon>
        <taxon>Sphingomonas</taxon>
    </lineage>
</organism>
<dbReference type="NCBIfam" id="TIGR00086">
    <property type="entry name" value="smpB"/>
    <property type="match status" value="1"/>
</dbReference>
<dbReference type="Proteomes" id="UP001165383">
    <property type="component" value="Unassembled WGS sequence"/>
</dbReference>
<feature type="region of interest" description="Disordered" evidence="4">
    <location>
        <begin position="139"/>
        <end position="161"/>
    </location>
</feature>
<protein>
    <recommendedName>
        <fullName evidence="3">SsrA-binding protein</fullName>
    </recommendedName>
    <alternativeName>
        <fullName evidence="3">Small protein B</fullName>
    </alternativeName>
</protein>
<name>A0ABT0S6U7_9SPHN</name>
<keyword evidence="2 3" id="KW-0694">RNA-binding</keyword>
<comment type="similarity">
    <text evidence="3">Belongs to the SmpB family.</text>
</comment>
<dbReference type="RefSeq" id="WP_249914575.1">
    <property type="nucleotide sequence ID" value="NZ_JAMGBB010000001.1"/>
</dbReference>
<evidence type="ECO:0000256" key="1">
    <source>
        <dbReference type="ARBA" id="ARBA00022490"/>
    </source>
</evidence>
<evidence type="ECO:0000256" key="2">
    <source>
        <dbReference type="ARBA" id="ARBA00022884"/>
    </source>
</evidence>
<dbReference type="CDD" id="cd09294">
    <property type="entry name" value="SmpB"/>
    <property type="match status" value="1"/>
</dbReference>
<dbReference type="SUPFAM" id="SSF74982">
    <property type="entry name" value="Small protein B (SmpB)"/>
    <property type="match status" value="1"/>
</dbReference>
<dbReference type="PROSITE" id="PS01317">
    <property type="entry name" value="SSRP"/>
    <property type="match status" value="1"/>
</dbReference>
<sequence>MSKPAAIQEFDKAKVVAENRRARFDYFVEERFEAGIELRGTEVKALRTGEGSIAESYALVEGEEVFLINSHIPQYGAGSWMNHEPRRQRKLLLRTKEIDKLQGAITRQGLTLVPLSLYFNSRGRAKVELALARGKKAHDKRETIKERDWKREQGRLLRNHG</sequence>
<evidence type="ECO:0000256" key="4">
    <source>
        <dbReference type="SAM" id="MobiDB-lite"/>
    </source>
</evidence>
<keyword evidence="6" id="KW-1185">Reference proteome</keyword>
<keyword evidence="1 3" id="KW-0963">Cytoplasm</keyword>
<feature type="compositionally biased region" description="Basic and acidic residues" evidence="4">
    <location>
        <begin position="139"/>
        <end position="155"/>
    </location>
</feature>
<dbReference type="InterPro" id="IPR020081">
    <property type="entry name" value="SsrA-bd_prot_CS"/>
</dbReference>
<comment type="subcellular location">
    <subcellularLocation>
        <location evidence="3">Cytoplasm</location>
    </subcellularLocation>
    <text evidence="3">The tmRNA-SmpB complex associates with stalled 70S ribosomes.</text>
</comment>
<dbReference type="InterPro" id="IPR000037">
    <property type="entry name" value="SsrA-bd_prot"/>
</dbReference>
<gene>
    <name evidence="3 5" type="primary">smpB</name>
    <name evidence="5" type="ORF">LZ518_03095</name>
</gene>
<comment type="caution">
    <text evidence="5">The sequence shown here is derived from an EMBL/GenBank/DDBJ whole genome shotgun (WGS) entry which is preliminary data.</text>
</comment>
<accession>A0ABT0S6U7</accession>
<comment type="function">
    <text evidence="3">Required for rescue of stalled ribosomes mediated by trans-translation. Binds to transfer-messenger RNA (tmRNA), required for stable association of tmRNA with ribosomes. tmRNA and SmpB together mimic tRNA shape, replacing the anticodon stem-loop with SmpB. tmRNA is encoded by the ssrA gene; the 2 termini fold to resemble tRNA(Ala) and it encodes a 'tag peptide', a short internal open reading frame. During trans-translation Ala-aminoacylated tmRNA acts like a tRNA, entering the A-site of stalled ribosomes, displacing the stalled mRNA. The ribosome then switches to translate the ORF on the tmRNA; the nascent peptide is terminated with the 'tag peptide' encoded by the tmRNA and targeted for degradation. The ribosome is freed to recommence translation, which seems to be the essential function of trans-translation.</text>
</comment>
<dbReference type="Pfam" id="PF01668">
    <property type="entry name" value="SmpB"/>
    <property type="match status" value="1"/>
</dbReference>
<reference evidence="5" key="1">
    <citation type="submission" date="2022-05" db="EMBL/GenBank/DDBJ databases">
        <authorList>
            <person name="Jo J.-H."/>
            <person name="Im W.-T."/>
        </authorList>
    </citation>
    <scope>NUCLEOTIDE SEQUENCE</scope>
    <source>
        <strain evidence="5">RB56-2</strain>
    </source>
</reference>
<dbReference type="Gene3D" id="2.40.280.10">
    <property type="match status" value="1"/>
</dbReference>
<evidence type="ECO:0000313" key="5">
    <source>
        <dbReference type="EMBL" id="MCL6740123.1"/>
    </source>
</evidence>
<dbReference type="HAMAP" id="MF_00023">
    <property type="entry name" value="SmpB"/>
    <property type="match status" value="1"/>
</dbReference>
<dbReference type="EMBL" id="JAMGBB010000001">
    <property type="protein sequence ID" value="MCL6740123.1"/>
    <property type="molecule type" value="Genomic_DNA"/>
</dbReference>
<evidence type="ECO:0000313" key="6">
    <source>
        <dbReference type="Proteomes" id="UP001165383"/>
    </source>
</evidence>
<dbReference type="NCBIfam" id="NF003843">
    <property type="entry name" value="PRK05422.1"/>
    <property type="match status" value="1"/>
</dbReference>
<dbReference type="InterPro" id="IPR023620">
    <property type="entry name" value="SmpB"/>
</dbReference>
<proteinExistence type="inferred from homology"/>